<keyword evidence="2" id="KW-1185">Reference proteome</keyword>
<gene>
    <name evidence="1" type="ORF">SPIL2461_LOCUS18581</name>
</gene>
<evidence type="ECO:0000313" key="2">
    <source>
        <dbReference type="Proteomes" id="UP000649617"/>
    </source>
</evidence>
<accession>A0A812WES5</accession>
<dbReference type="AlphaFoldDB" id="A0A812WES5"/>
<sequence length="393" mass="43520">MARLLEGLTLIKCRVCDETPLKLRVESSSSKQVQLGAKAEQCVAKVMQTRFKIGVVVREVVSGRVCCYKGIAPSILQGLERTRGEDICLSQSRIISSVPALDSGYDLFKLNLDVTTAVAEQHMSGLIASSLFLRQAGSFAAFREHLLAEMQSNLMVIHGPAPMGMAKEFREQVYTTFLSTNLARDADIPKAQVRRAEQKAVLSRFLCGDLEDETCAQFFTGALHATEDQITQALKNFVIPALVPGSMPTYARHRWMRGEQAVDFVGLLESHHRLFSRTILRMFNIARSLPLQSGGVVPVGWDALEAEAFPGQQVDTAVDAVLEEASAINDFPASKDASDWAEFNKSMQKKVQAWAKDTDLAVLALMRRVMTASANLMRMFLKRSSEDWGKEQD</sequence>
<organism evidence="1 2">
    <name type="scientific">Symbiodinium pilosum</name>
    <name type="common">Dinoflagellate</name>
    <dbReference type="NCBI Taxonomy" id="2952"/>
    <lineage>
        <taxon>Eukaryota</taxon>
        <taxon>Sar</taxon>
        <taxon>Alveolata</taxon>
        <taxon>Dinophyceae</taxon>
        <taxon>Suessiales</taxon>
        <taxon>Symbiodiniaceae</taxon>
        <taxon>Symbiodinium</taxon>
    </lineage>
</organism>
<evidence type="ECO:0000313" key="1">
    <source>
        <dbReference type="EMBL" id="CAE7672629.1"/>
    </source>
</evidence>
<protein>
    <submittedName>
        <fullName evidence="1">Uncharacterized protein</fullName>
    </submittedName>
</protein>
<reference evidence="1" key="1">
    <citation type="submission" date="2021-02" db="EMBL/GenBank/DDBJ databases">
        <authorList>
            <person name="Dougan E. K."/>
            <person name="Rhodes N."/>
            <person name="Thang M."/>
            <person name="Chan C."/>
        </authorList>
    </citation>
    <scope>NUCLEOTIDE SEQUENCE</scope>
</reference>
<dbReference type="OrthoDB" id="409741at2759"/>
<feature type="non-terminal residue" evidence="1">
    <location>
        <position position="393"/>
    </location>
</feature>
<dbReference type="Proteomes" id="UP000649617">
    <property type="component" value="Unassembled WGS sequence"/>
</dbReference>
<comment type="caution">
    <text evidence="1">The sequence shown here is derived from an EMBL/GenBank/DDBJ whole genome shotgun (WGS) entry which is preliminary data.</text>
</comment>
<name>A0A812WES5_SYMPI</name>
<proteinExistence type="predicted"/>
<dbReference type="EMBL" id="CAJNIZ010043914">
    <property type="protein sequence ID" value="CAE7672629.1"/>
    <property type="molecule type" value="Genomic_DNA"/>
</dbReference>